<dbReference type="PROSITE" id="PS00108">
    <property type="entry name" value="PROTEIN_KINASE_ST"/>
    <property type="match status" value="1"/>
</dbReference>
<evidence type="ECO:0000256" key="6">
    <source>
        <dbReference type="ARBA" id="ARBA00022729"/>
    </source>
</evidence>
<evidence type="ECO:0000313" key="20">
    <source>
        <dbReference type="EMBL" id="GMH01918.1"/>
    </source>
</evidence>
<dbReference type="GO" id="GO:0004674">
    <property type="term" value="F:protein serine/threonine kinase activity"/>
    <property type="evidence" value="ECO:0007669"/>
    <property type="project" value="UniProtKB-KW"/>
</dbReference>
<keyword evidence="21" id="KW-1185">Reference proteome</keyword>
<dbReference type="InterPro" id="IPR025287">
    <property type="entry name" value="WAK_GUB"/>
</dbReference>
<feature type="signal peptide" evidence="18">
    <location>
        <begin position="1"/>
        <end position="35"/>
    </location>
</feature>
<dbReference type="Proteomes" id="UP001279734">
    <property type="component" value="Unassembled WGS sequence"/>
</dbReference>
<feature type="chain" id="PRO_5042013078" description="non-specific serine/threonine protein kinase" evidence="18">
    <location>
        <begin position="36"/>
        <end position="665"/>
    </location>
</feature>
<keyword evidence="9 15" id="KW-0067">ATP-binding</keyword>
<dbReference type="EMBL" id="BSYO01000003">
    <property type="protein sequence ID" value="GMH01918.1"/>
    <property type="molecule type" value="Genomic_DNA"/>
</dbReference>
<feature type="transmembrane region" description="Helical" evidence="17">
    <location>
        <begin position="262"/>
        <end position="284"/>
    </location>
</feature>
<keyword evidence="3" id="KW-0723">Serine/threonine-protein kinase</keyword>
<dbReference type="InterPro" id="IPR008271">
    <property type="entry name" value="Ser/Thr_kinase_AS"/>
</dbReference>
<comment type="subcellular location">
    <subcellularLocation>
        <location evidence="1">Membrane</location>
        <topology evidence="1">Single-pass membrane protein</topology>
    </subcellularLocation>
</comment>
<dbReference type="PROSITE" id="PS00107">
    <property type="entry name" value="PROTEIN_KINASE_ATP"/>
    <property type="match status" value="1"/>
</dbReference>
<evidence type="ECO:0000256" key="14">
    <source>
        <dbReference type="ARBA" id="ARBA00048679"/>
    </source>
</evidence>
<accession>A0AAD3XE45</accession>
<evidence type="ECO:0000256" key="1">
    <source>
        <dbReference type="ARBA" id="ARBA00004167"/>
    </source>
</evidence>
<comment type="caution">
    <text evidence="20">The sequence shown here is derived from an EMBL/GenBank/DDBJ whole genome shotgun (WGS) entry which is preliminary data.</text>
</comment>
<dbReference type="GO" id="GO:0030247">
    <property type="term" value="F:polysaccharide binding"/>
    <property type="evidence" value="ECO:0007669"/>
    <property type="project" value="InterPro"/>
</dbReference>
<proteinExistence type="predicted"/>
<dbReference type="SUPFAM" id="SSF56112">
    <property type="entry name" value="Protein kinase-like (PK-like)"/>
    <property type="match status" value="1"/>
</dbReference>
<organism evidence="20 21">
    <name type="scientific">Nepenthes gracilis</name>
    <name type="common">Slender pitcher plant</name>
    <dbReference type="NCBI Taxonomy" id="150966"/>
    <lineage>
        <taxon>Eukaryota</taxon>
        <taxon>Viridiplantae</taxon>
        <taxon>Streptophyta</taxon>
        <taxon>Embryophyta</taxon>
        <taxon>Tracheophyta</taxon>
        <taxon>Spermatophyta</taxon>
        <taxon>Magnoliopsida</taxon>
        <taxon>eudicotyledons</taxon>
        <taxon>Gunneridae</taxon>
        <taxon>Pentapetalae</taxon>
        <taxon>Caryophyllales</taxon>
        <taxon>Nepenthaceae</taxon>
        <taxon>Nepenthes</taxon>
    </lineage>
</organism>
<feature type="region of interest" description="Disordered" evidence="16">
    <location>
        <begin position="641"/>
        <end position="665"/>
    </location>
</feature>
<dbReference type="InterPro" id="IPR000719">
    <property type="entry name" value="Prot_kinase_dom"/>
</dbReference>
<keyword evidence="12" id="KW-0325">Glycoprotein</keyword>
<keyword evidence="11 17" id="KW-0472">Membrane</keyword>
<dbReference type="Pfam" id="PF00069">
    <property type="entry name" value="Pkinase"/>
    <property type="match status" value="1"/>
</dbReference>
<dbReference type="EC" id="2.7.11.1" evidence="2"/>
<dbReference type="InterPro" id="IPR017441">
    <property type="entry name" value="Protein_kinase_ATP_BS"/>
</dbReference>
<evidence type="ECO:0000256" key="10">
    <source>
        <dbReference type="ARBA" id="ARBA00022989"/>
    </source>
</evidence>
<dbReference type="PROSITE" id="PS50011">
    <property type="entry name" value="PROTEIN_KINASE_DOM"/>
    <property type="match status" value="1"/>
</dbReference>
<evidence type="ECO:0000256" key="5">
    <source>
        <dbReference type="ARBA" id="ARBA00022692"/>
    </source>
</evidence>
<evidence type="ECO:0000256" key="16">
    <source>
        <dbReference type="SAM" id="MobiDB-lite"/>
    </source>
</evidence>
<keyword evidence="10 17" id="KW-1133">Transmembrane helix</keyword>
<dbReference type="Gene3D" id="1.10.510.10">
    <property type="entry name" value="Transferase(Phosphotransferase) domain 1"/>
    <property type="match status" value="1"/>
</dbReference>
<reference evidence="20" key="1">
    <citation type="submission" date="2023-05" db="EMBL/GenBank/DDBJ databases">
        <title>Nepenthes gracilis genome sequencing.</title>
        <authorList>
            <person name="Fukushima K."/>
        </authorList>
    </citation>
    <scope>NUCLEOTIDE SEQUENCE</scope>
    <source>
        <strain evidence="20">SING2019-196</strain>
    </source>
</reference>
<evidence type="ECO:0000256" key="17">
    <source>
        <dbReference type="SAM" id="Phobius"/>
    </source>
</evidence>
<keyword evidence="5 17" id="KW-0812">Transmembrane</keyword>
<feature type="domain" description="Protein kinase" evidence="19">
    <location>
        <begin position="333"/>
        <end position="616"/>
    </location>
</feature>
<keyword evidence="6 18" id="KW-0732">Signal</keyword>
<sequence>MKHSSLSAIAGPSFHPLMRSLSLLIFLLLPYDSLSLDPGYQACTPRKCGNLNITYPFYIQGLQPSYCGYPGFQISCQNNSPTLNLSNGDSYTVGNISYGNQSLSLTNSAFLYFNCGYVSSIHNLTADMDYGNFKFVSNSSLRWLSLLHGCSKSVAKRLSNFTCIGGNGNRTIWAAYDEDGDWKEEASNCTSVVSVPYEGEGGSDIKGVLRRGITLNWTADNCTVCYESGGRCGFNYNVSQFQCFCPDRPHEVSCKPTRKSKLGLILGIVIPGGIIMVVALISLWNHDKLKLGSTKLSRSISSGVITSDLDGRSRYFGVPVFSHSDLEEATNNFDPTRELGNGGSGTVYQGKLKDGREVAVKRLYQNNYKQVERFMNEVEILARLRHQNLVTLYGCTSRRSHEQLLVYEYVPNGTVADHLHGDRAKSESLTWPIRMRIGIETAAALSYLHASDIIHRDVKTGNVLLDNNFHVKVGDFGLSRLFPTHITHISTVPQGTPGYLDPEYYRCYQLTTKSDVFSFGVVLIELISSLPAVDICRNSHEINLSDYAMSRIQRCRFNELVDLRLGFESNYEVKRMTTSVAELAFQCLQQDKELRPSMDEVLEALKRIESADYEALEVKEMNKNDGESDRREPNEGLLKNVQQASSPNSVMGNWVSRSTTPGASC</sequence>
<gene>
    <name evidence="20" type="ORF">Nepgr_003757</name>
</gene>
<comment type="catalytic activity">
    <reaction evidence="13">
        <text>L-threonyl-[protein] + ATP = O-phospho-L-threonyl-[protein] + ADP + H(+)</text>
        <dbReference type="Rhea" id="RHEA:46608"/>
        <dbReference type="Rhea" id="RHEA-COMP:11060"/>
        <dbReference type="Rhea" id="RHEA-COMP:11605"/>
        <dbReference type="ChEBI" id="CHEBI:15378"/>
        <dbReference type="ChEBI" id="CHEBI:30013"/>
        <dbReference type="ChEBI" id="CHEBI:30616"/>
        <dbReference type="ChEBI" id="CHEBI:61977"/>
        <dbReference type="ChEBI" id="CHEBI:456216"/>
        <dbReference type="EC" id="2.7.11.1"/>
    </reaction>
</comment>
<evidence type="ECO:0000256" key="13">
    <source>
        <dbReference type="ARBA" id="ARBA00047899"/>
    </source>
</evidence>
<name>A0AAD3XE45_NEPGR</name>
<protein>
    <recommendedName>
        <fullName evidence="2">non-specific serine/threonine protein kinase</fullName>
        <ecNumber evidence="2">2.7.11.1</ecNumber>
    </recommendedName>
</protein>
<dbReference type="PANTHER" id="PTHR46008:SF2">
    <property type="entry name" value="LEAF RUST 10 DISEASE-RESISTANCE LOCUS RECEPTOR-LIKE PROTEIN KINASE-LIKE 1.4"/>
    <property type="match status" value="1"/>
</dbReference>
<feature type="binding site" evidence="15">
    <location>
        <position position="361"/>
    </location>
    <ligand>
        <name>ATP</name>
        <dbReference type="ChEBI" id="CHEBI:30616"/>
    </ligand>
</feature>
<keyword evidence="8" id="KW-0418">Kinase</keyword>
<evidence type="ECO:0000256" key="8">
    <source>
        <dbReference type="ARBA" id="ARBA00022777"/>
    </source>
</evidence>
<keyword evidence="7 15" id="KW-0547">Nucleotide-binding</keyword>
<dbReference type="FunFam" id="1.10.510.10:FF:000161">
    <property type="entry name" value="Wall-associated receptor kinase-like 20"/>
    <property type="match status" value="1"/>
</dbReference>
<dbReference type="InterPro" id="IPR032872">
    <property type="entry name" value="WAK_assoc_C"/>
</dbReference>
<dbReference type="Pfam" id="PF13947">
    <property type="entry name" value="GUB_WAK_bind"/>
    <property type="match status" value="1"/>
</dbReference>
<dbReference type="InterPro" id="IPR011009">
    <property type="entry name" value="Kinase-like_dom_sf"/>
</dbReference>
<evidence type="ECO:0000256" key="2">
    <source>
        <dbReference type="ARBA" id="ARBA00012513"/>
    </source>
</evidence>
<evidence type="ECO:0000313" key="21">
    <source>
        <dbReference type="Proteomes" id="UP001279734"/>
    </source>
</evidence>
<dbReference type="Pfam" id="PF14380">
    <property type="entry name" value="WAK_assoc"/>
    <property type="match status" value="1"/>
</dbReference>
<keyword evidence="4" id="KW-0808">Transferase</keyword>
<evidence type="ECO:0000259" key="19">
    <source>
        <dbReference type="PROSITE" id="PS50011"/>
    </source>
</evidence>
<evidence type="ECO:0000256" key="15">
    <source>
        <dbReference type="PROSITE-ProRule" id="PRU10141"/>
    </source>
</evidence>
<dbReference type="CDD" id="cd14066">
    <property type="entry name" value="STKc_IRAK"/>
    <property type="match status" value="1"/>
</dbReference>
<evidence type="ECO:0000256" key="4">
    <source>
        <dbReference type="ARBA" id="ARBA00022679"/>
    </source>
</evidence>
<evidence type="ECO:0000256" key="12">
    <source>
        <dbReference type="ARBA" id="ARBA00023180"/>
    </source>
</evidence>
<evidence type="ECO:0000256" key="3">
    <source>
        <dbReference type="ARBA" id="ARBA00022527"/>
    </source>
</evidence>
<evidence type="ECO:0000256" key="9">
    <source>
        <dbReference type="ARBA" id="ARBA00022840"/>
    </source>
</evidence>
<comment type="catalytic activity">
    <reaction evidence="14">
        <text>L-seryl-[protein] + ATP = O-phospho-L-seryl-[protein] + ADP + H(+)</text>
        <dbReference type="Rhea" id="RHEA:17989"/>
        <dbReference type="Rhea" id="RHEA-COMP:9863"/>
        <dbReference type="Rhea" id="RHEA-COMP:11604"/>
        <dbReference type="ChEBI" id="CHEBI:15378"/>
        <dbReference type="ChEBI" id="CHEBI:29999"/>
        <dbReference type="ChEBI" id="CHEBI:30616"/>
        <dbReference type="ChEBI" id="CHEBI:83421"/>
        <dbReference type="ChEBI" id="CHEBI:456216"/>
        <dbReference type="EC" id="2.7.11.1"/>
    </reaction>
</comment>
<evidence type="ECO:0000256" key="11">
    <source>
        <dbReference type="ARBA" id="ARBA00023136"/>
    </source>
</evidence>
<dbReference type="GO" id="GO:0005524">
    <property type="term" value="F:ATP binding"/>
    <property type="evidence" value="ECO:0007669"/>
    <property type="project" value="UniProtKB-UniRule"/>
</dbReference>
<dbReference type="GO" id="GO:0005886">
    <property type="term" value="C:plasma membrane"/>
    <property type="evidence" value="ECO:0007669"/>
    <property type="project" value="UniProtKB-ARBA"/>
</dbReference>
<dbReference type="SMART" id="SM00220">
    <property type="entry name" value="S_TKc"/>
    <property type="match status" value="1"/>
</dbReference>
<dbReference type="Gene3D" id="3.30.200.20">
    <property type="entry name" value="Phosphorylase Kinase, domain 1"/>
    <property type="match status" value="1"/>
</dbReference>
<dbReference type="PANTHER" id="PTHR46008">
    <property type="entry name" value="LEAF RUST 10 DISEASE-RESISTANCE LOCUS RECEPTOR-LIKE PROTEIN KINASE-LIKE 1.4"/>
    <property type="match status" value="1"/>
</dbReference>
<evidence type="ECO:0000256" key="7">
    <source>
        <dbReference type="ARBA" id="ARBA00022741"/>
    </source>
</evidence>
<evidence type="ECO:0000256" key="18">
    <source>
        <dbReference type="SAM" id="SignalP"/>
    </source>
</evidence>
<dbReference type="AlphaFoldDB" id="A0AAD3XE45"/>